<keyword evidence="9" id="KW-1185">Reference proteome</keyword>
<dbReference type="GO" id="GO:0015979">
    <property type="term" value="P:photosynthesis"/>
    <property type="evidence" value="ECO:0007669"/>
    <property type="project" value="UniProtKB-KW"/>
</dbReference>
<evidence type="ECO:0000313" key="8">
    <source>
        <dbReference type="EMBL" id="KAJ8905524.1"/>
    </source>
</evidence>
<name>A0AAV8USK0_9RHOD</name>
<dbReference type="Gene3D" id="3.40.50.720">
    <property type="entry name" value="NAD(P)-binding Rossmann-like Domain"/>
    <property type="match status" value="1"/>
</dbReference>
<evidence type="ECO:0000256" key="3">
    <source>
        <dbReference type="ARBA" id="ARBA00012006"/>
    </source>
</evidence>
<evidence type="ECO:0000256" key="2">
    <source>
        <dbReference type="ARBA" id="ARBA00005821"/>
    </source>
</evidence>
<keyword evidence="5" id="KW-0521">NADP</keyword>
<dbReference type="InterPro" id="IPR002347">
    <property type="entry name" value="SDR_fam"/>
</dbReference>
<dbReference type="Pfam" id="PF00106">
    <property type="entry name" value="adh_short"/>
    <property type="match status" value="1"/>
</dbReference>
<dbReference type="AlphaFoldDB" id="A0AAV8USK0"/>
<evidence type="ECO:0000256" key="7">
    <source>
        <dbReference type="ARBA" id="ARBA00023171"/>
    </source>
</evidence>
<dbReference type="Proteomes" id="UP001157974">
    <property type="component" value="Unassembled WGS sequence"/>
</dbReference>
<dbReference type="GO" id="GO:0016630">
    <property type="term" value="F:protochlorophyllide reductase activity"/>
    <property type="evidence" value="ECO:0007669"/>
    <property type="project" value="UniProtKB-EC"/>
</dbReference>
<evidence type="ECO:0000256" key="5">
    <source>
        <dbReference type="ARBA" id="ARBA00022857"/>
    </source>
</evidence>
<reference evidence="8 9" key="1">
    <citation type="journal article" date="2023" name="Nat. Commun.">
        <title>Origin of minicircular mitochondrial genomes in red algae.</title>
        <authorList>
            <person name="Lee Y."/>
            <person name="Cho C.H."/>
            <person name="Lee Y.M."/>
            <person name="Park S.I."/>
            <person name="Yang J.H."/>
            <person name="West J.A."/>
            <person name="Bhattacharya D."/>
            <person name="Yoon H.S."/>
        </authorList>
    </citation>
    <scope>NUCLEOTIDE SEQUENCE [LARGE SCALE GENOMIC DNA]</scope>
    <source>
        <strain evidence="8 9">CCMP1338</strain>
        <tissue evidence="8">Whole cell</tissue>
    </source>
</reference>
<comment type="caution">
    <text evidence="8">The sequence shown here is derived from an EMBL/GenBank/DDBJ whole genome shotgun (WGS) entry which is preliminary data.</text>
</comment>
<evidence type="ECO:0000256" key="4">
    <source>
        <dbReference type="ARBA" id="ARBA00022531"/>
    </source>
</evidence>
<comment type="similarity">
    <text evidence="2">Belongs to the short-chain dehydrogenases/reductases (SDR) family. POR subfamily.</text>
</comment>
<dbReference type="EMBL" id="JAMWBK010000004">
    <property type="protein sequence ID" value="KAJ8905524.1"/>
    <property type="molecule type" value="Genomic_DNA"/>
</dbReference>
<protein>
    <recommendedName>
        <fullName evidence="3">protochlorophyllide reductase</fullName>
        <ecNumber evidence="3">1.3.1.33</ecNumber>
    </recommendedName>
</protein>
<gene>
    <name evidence="8" type="ORF">NDN08_002031</name>
</gene>
<dbReference type="SUPFAM" id="SSF51735">
    <property type="entry name" value="NAD(P)-binding Rossmann-fold domains"/>
    <property type="match status" value="1"/>
</dbReference>
<dbReference type="EC" id="1.3.1.33" evidence="3"/>
<dbReference type="PANTHER" id="PTHR44419">
    <property type="entry name" value="PROTOCHLOROPHYLLIDE REDUCTASE C, CHLOROPLASTIC"/>
    <property type="match status" value="1"/>
</dbReference>
<keyword evidence="6" id="KW-0560">Oxidoreductase</keyword>
<sequence>MMAFVAGSFSVSSKAGLRSVCGEPVSQPRSVNYNGRVRMVTAPEVPKQSNPQVPKSRTKTVVITGASSGIGKHAAKDLSRSGEWNVIMAVRNPEKAKKVAEEYDLDEESYKIMKLDLGSLESVRSFVNTLRNDRITVDTLVCNAATWHPKDTEPRYTVDGYEEAVAVNYFGHFLMVNLMIKNSTIRPNLQRGQNQSRVVFIGTETHNPDTLPGKIPPQADLGDMQGLEAGFKEPIGMINAGKFEPTKAYKDSKVCISILMKELDRRYGRQNNITFTTLFPGCVADSGLFREKRGWFRSIFPVFQTYITKQYVSEELAGLRAAQVASESRFARGGAYWRWQGTKSDSPVFEKDVSYEALDTEKANRLWELTAKLTGFA</sequence>
<proteinExistence type="inferred from homology"/>
<dbReference type="InterPro" id="IPR005979">
    <property type="entry name" value="Prochl_reduct"/>
</dbReference>
<dbReference type="PANTHER" id="PTHR44419:SF19">
    <property type="entry name" value="PROTOCHLOROPHYLLIDE REDUCTASE A, CHLOROPLASTIC"/>
    <property type="match status" value="1"/>
</dbReference>
<keyword evidence="7" id="KW-0149">Chlorophyll biosynthesis</keyword>
<dbReference type="NCBIfam" id="TIGR01289">
    <property type="entry name" value="LPOR"/>
    <property type="match status" value="1"/>
</dbReference>
<evidence type="ECO:0000256" key="1">
    <source>
        <dbReference type="ARBA" id="ARBA00005173"/>
    </source>
</evidence>
<comment type="pathway">
    <text evidence="1">Porphyrin-containing compound metabolism; chlorophyll biosynthesis.</text>
</comment>
<evidence type="ECO:0000313" key="9">
    <source>
        <dbReference type="Proteomes" id="UP001157974"/>
    </source>
</evidence>
<keyword evidence="4" id="KW-0602">Photosynthesis</keyword>
<accession>A0AAV8USK0</accession>
<dbReference type="PRINTS" id="PR00081">
    <property type="entry name" value="GDHRDH"/>
</dbReference>
<organism evidence="8 9">
    <name type="scientific">Rhodosorus marinus</name>
    <dbReference type="NCBI Taxonomy" id="101924"/>
    <lineage>
        <taxon>Eukaryota</taxon>
        <taxon>Rhodophyta</taxon>
        <taxon>Stylonematophyceae</taxon>
        <taxon>Stylonematales</taxon>
        <taxon>Stylonemataceae</taxon>
        <taxon>Rhodosorus</taxon>
    </lineage>
</organism>
<dbReference type="InterPro" id="IPR036291">
    <property type="entry name" value="NAD(P)-bd_dom_sf"/>
</dbReference>
<dbReference type="GO" id="GO:0015995">
    <property type="term" value="P:chlorophyll biosynthetic process"/>
    <property type="evidence" value="ECO:0007669"/>
    <property type="project" value="UniProtKB-KW"/>
</dbReference>
<evidence type="ECO:0000256" key="6">
    <source>
        <dbReference type="ARBA" id="ARBA00023002"/>
    </source>
</evidence>